<evidence type="ECO:0008006" key="3">
    <source>
        <dbReference type="Google" id="ProtNLM"/>
    </source>
</evidence>
<protein>
    <recommendedName>
        <fullName evidence="3">Reverse transcriptase zinc-binding domain-containing protein</fullName>
    </recommendedName>
</protein>
<evidence type="ECO:0000313" key="1">
    <source>
        <dbReference type="EMBL" id="TKW30242.1"/>
    </source>
</evidence>
<dbReference type="Proteomes" id="UP000298652">
    <property type="component" value="Chromosome 2"/>
</dbReference>
<organism evidence="1 2">
    <name type="scientific">Setaria viridis</name>
    <name type="common">Green bristlegrass</name>
    <name type="synonym">Setaria italica subsp. viridis</name>
    <dbReference type="NCBI Taxonomy" id="4556"/>
    <lineage>
        <taxon>Eukaryota</taxon>
        <taxon>Viridiplantae</taxon>
        <taxon>Streptophyta</taxon>
        <taxon>Embryophyta</taxon>
        <taxon>Tracheophyta</taxon>
        <taxon>Spermatophyta</taxon>
        <taxon>Magnoliopsida</taxon>
        <taxon>Liliopsida</taxon>
        <taxon>Poales</taxon>
        <taxon>Poaceae</taxon>
        <taxon>PACMAD clade</taxon>
        <taxon>Panicoideae</taxon>
        <taxon>Panicodae</taxon>
        <taxon>Paniceae</taxon>
        <taxon>Cenchrinae</taxon>
        <taxon>Setaria</taxon>
    </lineage>
</organism>
<reference evidence="1" key="1">
    <citation type="submission" date="2019-03" db="EMBL/GenBank/DDBJ databases">
        <title>WGS assembly of Setaria viridis.</title>
        <authorList>
            <person name="Huang P."/>
            <person name="Jenkins J."/>
            <person name="Grimwood J."/>
            <person name="Barry K."/>
            <person name="Healey A."/>
            <person name="Mamidi S."/>
            <person name="Sreedasyam A."/>
            <person name="Shu S."/>
            <person name="Feldman M."/>
            <person name="Wu J."/>
            <person name="Yu Y."/>
            <person name="Chen C."/>
            <person name="Johnson J."/>
            <person name="Rokhsar D."/>
            <person name="Baxter I."/>
            <person name="Schmutz J."/>
            <person name="Brutnell T."/>
            <person name="Kellogg E."/>
        </authorList>
    </citation>
    <scope>NUCLEOTIDE SEQUENCE [LARGE SCALE GENOMIC DNA]</scope>
</reference>
<gene>
    <name evidence="1" type="ORF">SEVIR_2G022800v2</name>
</gene>
<keyword evidence="2" id="KW-1185">Reference proteome</keyword>
<accession>A0A4U6VMI3</accession>
<dbReference type="EMBL" id="CM016553">
    <property type="protein sequence ID" value="TKW30242.1"/>
    <property type="molecule type" value="Genomic_DNA"/>
</dbReference>
<dbReference type="AlphaFoldDB" id="A0A4U6VMI3"/>
<dbReference type="Gramene" id="TKW30242">
    <property type="protein sequence ID" value="TKW30242"/>
    <property type="gene ID" value="SEVIR_2G022800v2"/>
</dbReference>
<sequence length="121" mass="14663">MELDSYTCELCILQKMEKMEHLFFRCNFAKSCWRSIGISFTPTRTVMQILKQIRNRLDLPFSIEIIILMTWSISTMRNDWMFNNINPIVQRCKMKFTHEFSMLRHRVKQTMFPLRASALFR</sequence>
<evidence type="ECO:0000313" key="2">
    <source>
        <dbReference type="Proteomes" id="UP000298652"/>
    </source>
</evidence>
<name>A0A4U6VMI3_SETVI</name>
<proteinExistence type="predicted"/>